<feature type="compositionally biased region" description="Acidic residues" evidence="1">
    <location>
        <begin position="569"/>
        <end position="586"/>
    </location>
</feature>
<proteinExistence type="predicted"/>
<organism evidence="2 3">
    <name type="scientific">Melipona quadrifasciata</name>
    <dbReference type="NCBI Taxonomy" id="166423"/>
    <lineage>
        <taxon>Eukaryota</taxon>
        <taxon>Metazoa</taxon>
        <taxon>Ecdysozoa</taxon>
        <taxon>Arthropoda</taxon>
        <taxon>Hexapoda</taxon>
        <taxon>Insecta</taxon>
        <taxon>Pterygota</taxon>
        <taxon>Neoptera</taxon>
        <taxon>Endopterygota</taxon>
        <taxon>Hymenoptera</taxon>
        <taxon>Apocrita</taxon>
        <taxon>Aculeata</taxon>
        <taxon>Apoidea</taxon>
        <taxon>Anthophila</taxon>
        <taxon>Apidae</taxon>
        <taxon>Melipona</taxon>
    </lineage>
</organism>
<protein>
    <submittedName>
        <fullName evidence="2">Uncharacterized protein</fullName>
    </submittedName>
</protein>
<keyword evidence="3" id="KW-1185">Reference proteome</keyword>
<dbReference type="AlphaFoldDB" id="A0A0M9A2D7"/>
<evidence type="ECO:0000313" key="3">
    <source>
        <dbReference type="Proteomes" id="UP000053105"/>
    </source>
</evidence>
<accession>A0A0M9A2D7</accession>
<dbReference type="Proteomes" id="UP000053105">
    <property type="component" value="Unassembled WGS sequence"/>
</dbReference>
<evidence type="ECO:0000313" key="2">
    <source>
        <dbReference type="EMBL" id="KOX75880.1"/>
    </source>
</evidence>
<evidence type="ECO:0000256" key="1">
    <source>
        <dbReference type="SAM" id="MobiDB-lite"/>
    </source>
</evidence>
<dbReference type="EMBL" id="KQ435756">
    <property type="protein sequence ID" value="KOX75880.1"/>
    <property type="molecule type" value="Genomic_DNA"/>
</dbReference>
<sequence>MHRMNICLVDQNVGHLTNRFIVCLEFKEFIYKRLGCIKFINRKEVESTHNGKKVRELYTKITKLNRMTKSIFVEVHLEFSQIESFINSCCDDETHHPGLGLRSFLLSEASDYTKGKGKHAEQRVTLLTGFESMSSFTLGRRENKCPGHGHVKEKGKQRDALANSSLAAISNFETLKKFSKKRLMVEQGFVLCCVKWMFLRRLLEDFSGFRFVIYCERGIMTATCLVAPGIAVMYVAALGSSSANSIKIDGKEINVFTIRVHSVCAESRNPEVVSQFTSNCFPDQGPRSGFYRGTAKRRVEMLNMDRSPDCLADTVVKINEELCGRFRWFSGWLSLMDREIKVGDRTIREVRWFEVSESSDCGQKSQFQLFSFYVKIQRQKSFEETQGLPRELVKPAKNGFIAGHPVECLAMKRLTIIVTQHLLAIISTALHHSYLLLWAQLSEREMEFDNDEIRPLQVQRKRFKRLNGQQTGGKPSLPIDSNPCFTSHLRGKGGRGVGVVVAEPKVEERAFARTSMTMGDYATVLTTPPVALLSRHCQMTNIYNLENPENERRRFLIGTTSFIARAADDNGDDGDEDDDEDEDEDEDRSRDSTIELCIGKYCSSTTSLITFDISIVWFAGY</sequence>
<feature type="region of interest" description="Disordered" evidence="1">
    <location>
        <begin position="566"/>
        <end position="591"/>
    </location>
</feature>
<gene>
    <name evidence="2" type="ORF">WN51_12310</name>
</gene>
<name>A0A0M9A2D7_9HYME</name>
<reference evidence="2 3" key="1">
    <citation type="submission" date="2015-07" db="EMBL/GenBank/DDBJ databases">
        <title>The genome of Melipona quadrifasciata.</title>
        <authorList>
            <person name="Pan H."/>
            <person name="Kapheim K."/>
        </authorList>
    </citation>
    <scope>NUCLEOTIDE SEQUENCE [LARGE SCALE GENOMIC DNA]</scope>
    <source>
        <strain evidence="2">0111107301</strain>
        <tissue evidence="2">Whole body</tissue>
    </source>
</reference>